<dbReference type="Pfam" id="PF01784">
    <property type="entry name" value="DUF34_NIF3"/>
    <property type="match status" value="1"/>
</dbReference>
<dbReference type="EMBL" id="MKIE01000003">
    <property type="protein sequence ID" value="OHW62575.1"/>
    <property type="molecule type" value="Genomic_DNA"/>
</dbReference>
<evidence type="ECO:0000256" key="5">
    <source>
        <dbReference type="PIRSR" id="PIRSR602678-1"/>
    </source>
</evidence>
<dbReference type="PANTHER" id="PTHR13799:SF14">
    <property type="entry name" value="GTP CYCLOHYDROLASE 1 TYPE 2 HOMOLOG"/>
    <property type="match status" value="1"/>
</dbReference>
<evidence type="ECO:0000313" key="7">
    <source>
        <dbReference type="Proteomes" id="UP000180254"/>
    </source>
</evidence>
<comment type="similarity">
    <text evidence="1 4">Belongs to the GTP cyclohydrolase I type 2/NIF3 family.</text>
</comment>
<dbReference type="PIRSF" id="PIRSF037489">
    <property type="entry name" value="UCP037489_NIF3_YqfO"/>
    <property type="match status" value="1"/>
</dbReference>
<evidence type="ECO:0000256" key="3">
    <source>
        <dbReference type="ARBA" id="ARBA00022723"/>
    </source>
</evidence>
<dbReference type="GO" id="GO:0016787">
    <property type="term" value="F:hydrolase activity"/>
    <property type="evidence" value="ECO:0007669"/>
    <property type="project" value="UniProtKB-KW"/>
</dbReference>
<keyword evidence="7" id="KW-1185">Reference proteome</keyword>
<dbReference type="GO" id="GO:0005737">
    <property type="term" value="C:cytoplasm"/>
    <property type="evidence" value="ECO:0007669"/>
    <property type="project" value="TreeGrafter"/>
</dbReference>
<proteinExistence type="inferred from homology"/>
<dbReference type="NCBIfam" id="TIGR00486">
    <property type="entry name" value="YbgI_SA1388"/>
    <property type="match status" value="1"/>
</dbReference>
<feature type="binding site" evidence="5">
    <location>
        <position position="103"/>
    </location>
    <ligand>
        <name>a divalent metal cation</name>
        <dbReference type="ChEBI" id="CHEBI:60240"/>
        <label>1</label>
    </ligand>
</feature>
<comment type="caution">
    <text evidence="6">The sequence shown here is derived from an EMBL/GenBank/DDBJ whole genome shotgun (WGS) entry which is preliminary data.</text>
</comment>
<dbReference type="Gene3D" id="3.40.1390.30">
    <property type="entry name" value="NIF3 (NGG1p interacting factor 3)-like"/>
    <property type="match status" value="1"/>
</dbReference>
<dbReference type="Gene3D" id="3.30.70.120">
    <property type="match status" value="1"/>
</dbReference>
<dbReference type="InterPro" id="IPR036069">
    <property type="entry name" value="DUF34/NIF3_sf"/>
</dbReference>
<dbReference type="FunFam" id="3.40.1390.30:FF:000001">
    <property type="entry name" value="GTP cyclohydrolase 1 type 2"/>
    <property type="match status" value="1"/>
</dbReference>
<dbReference type="AlphaFoldDB" id="A0A1S1V833"/>
<feature type="binding site" evidence="5">
    <location>
        <position position="65"/>
    </location>
    <ligand>
        <name>a divalent metal cation</name>
        <dbReference type="ChEBI" id="CHEBI:60240"/>
        <label>1</label>
    </ligand>
</feature>
<dbReference type="SUPFAM" id="SSF102705">
    <property type="entry name" value="NIF3 (NGG1p interacting factor 3)-like"/>
    <property type="match status" value="1"/>
</dbReference>
<accession>A0A1S1V833</accession>
<dbReference type="STRING" id="39480.EUAN_11400"/>
<reference evidence="6 7" key="1">
    <citation type="submission" date="2016-09" db="EMBL/GenBank/DDBJ databases">
        <title>Genome sequence of Eubacterium angustum.</title>
        <authorList>
            <person name="Poehlein A."/>
            <person name="Daniel R."/>
        </authorList>
    </citation>
    <scope>NUCLEOTIDE SEQUENCE [LARGE SCALE GENOMIC DNA]</scope>
    <source>
        <strain evidence="6 7">DSM 1989</strain>
    </source>
</reference>
<protein>
    <recommendedName>
        <fullName evidence="2 4">GTP cyclohydrolase 1 type 2 homolog</fullName>
    </recommendedName>
</protein>
<keyword evidence="3 4" id="KW-0479">Metal-binding</keyword>
<feature type="binding site" evidence="5">
    <location>
        <position position="328"/>
    </location>
    <ligand>
        <name>a divalent metal cation</name>
        <dbReference type="ChEBI" id="CHEBI:60240"/>
        <label>1</label>
    </ligand>
</feature>
<dbReference type="PANTHER" id="PTHR13799">
    <property type="entry name" value="NGG1 INTERACTING FACTOR 3"/>
    <property type="match status" value="1"/>
</dbReference>
<dbReference type="InterPro" id="IPR015867">
    <property type="entry name" value="N-reg_PII/ATP_PRibTrfase_C"/>
</dbReference>
<feature type="binding site" evidence="5">
    <location>
        <position position="64"/>
    </location>
    <ligand>
        <name>a divalent metal cation</name>
        <dbReference type="ChEBI" id="CHEBI:60240"/>
        <label>2</label>
    </ligand>
</feature>
<dbReference type="RefSeq" id="WP_071062557.1">
    <property type="nucleotide sequence ID" value="NZ_MKIE01000003.1"/>
</dbReference>
<dbReference type="InterPro" id="IPR002678">
    <property type="entry name" value="DUF34/NIF3"/>
</dbReference>
<dbReference type="OrthoDB" id="9792792at2"/>
<evidence type="ECO:0000256" key="1">
    <source>
        <dbReference type="ARBA" id="ARBA00006964"/>
    </source>
</evidence>
<keyword evidence="6" id="KW-0378">Hydrolase</keyword>
<evidence type="ECO:0000256" key="2">
    <source>
        <dbReference type="ARBA" id="ARBA00022112"/>
    </source>
</evidence>
<gene>
    <name evidence="6" type="ORF">EUAN_11400</name>
</gene>
<dbReference type="GO" id="GO:0046872">
    <property type="term" value="F:metal ion binding"/>
    <property type="evidence" value="ECO:0007669"/>
    <property type="project" value="UniProtKB-UniRule"/>
</dbReference>
<evidence type="ECO:0000313" key="6">
    <source>
        <dbReference type="EMBL" id="OHW62575.1"/>
    </source>
</evidence>
<feature type="binding site" evidence="5">
    <location>
        <position position="332"/>
    </location>
    <ligand>
        <name>a divalent metal cation</name>
        <dbReference type="ChEBI" id="CHEBI:60240"/>
        <label>1</label>
    </ligand>
</feature>
<dbReference type="Proteomes" id="UP000180254">
    <property type="component" value="Unassembled WGS sequence"/>
</dbReference>
<evidence type="ECO:0000256" key="4">
    <source>
        <dbReference type="PIRNR" id="PIRNR037489"/>
    </source>
</evidence>
<sequence length="364" mass="39987">MLSNDVIKILNSLAPEHLSDSWDNSGLQIGSRRKEVKKILVSLDFGREVLNKAIFEGFDMVVTHHPFFFGEIKNLSTDGVRGEMIRDAIKHDIVVYSAHTNIDVAKDGMNKLIAEKLGLGKTAPIAPTSTDSLYKLAVYVPKEDGEKLRKAAGDAGAGSLGNYDHCSFTLSGEGRFRPLEGSDPHIGSKDSLEVVEELKLEFVVEKSKLKYVLDAVLEAHPYEEVAYDIYRLENEGESMGYGGIGTIEREQSLIDFAKSAKENLQCSEIRVYGDLEQKIKRVAFCGGSGASFIGSVAGKADVYVTGDIKYHDAQKAKEEGLALIDAGHFGTEHLIVDYLADFLREKTGLKVGISKHDFSEHITL</sequence>
<name>A0A1S1V833_9FIRM</name>
<dbReference type="InterPro" id="IPR017221">
    <property type="entry name" value="DUF34/NIF3_bac"/>
</dbReference>
<dbReference type="FunFam" id="3.30.70.120:FF:000006">
    <property type="entry name" value="GTP cyclohydrolase 1 type 2 homolog"/>
    <property type="match status" value="1"/>
</dbReference>
<organism evidence="6 7">
    <name type="scientific">Andreesenia angusta</name>
    <dbReference type="NCBI Taxonomy" id="39480"/>
    <lineage>
        <taxon>Bacteria</taxon>
        <taxon>Bacillati</taxon>
        <taxon>Bacillota</taxon>
        <taxon>Tissierellia</taxon>
        <taxon>Tissierellales</taxon>
        <taxon>Gottschalkiaceae</taxon>
        <taxon>Andreesenia</taxon>
    </lineage>
</organism>